<comment type="similarity">
    <text evidence="6 8">Belongs to the peptidase S1 family. CLIP subfamily.</text>
</comment>
<dbReference type="CDD" id="cd00190">
    <property type="entry name" value="Tryp_SPc"/>
    <property type="match status" value="1"/>
</dbReference>
<dbReference type="InterPro" id="IPR001314">
    <property type="entry name" value="Peptidase_S1A"/>
</dbReference>
<dbReference type="PANTHER" id="PTHR24252">
    <property type="entry name" value="ACROSIN-RELATED"/>
    <property type="match status" value="1"/>
</dbReference>
<dbReference type="InterPro" id="IPR038565">
    <property type="entry name" value="CLIP_sf"/>
</dbReference>
<dbReference type="Pfam" id="PF00089">
    <property type="entry name" value="Trypsin"/>
    <property type="match status" value="1"/>
</dbReference>
<dbReference type="InterPro" id="IPR043504">
    <property type="entry name" value="Peptidase_S1_PA_chymotrypsin"/>
</dbReference>
<dbReference type="EC" id="3.4.21.-" evidence="7"/>
<dbReference type="InterPro" id="IPR001254">
    <property type="entry name" value="Trypsin_dom"/>
</dbReference>
<dbReference type="GO" id="GO:0005576">
    <property type="term" value="C:extracellular region"/>
    <property type="evidence" value="ECO:0007669"/>
    <property type="project" value="UniProtKB-SubCell"/>
</dbReference>
<dbReference type="AlphaFoldDB" id="A0A443R6H2"/>
<protein>
    <recommendedName>
        <fullName evidence="8">CLIP domain-containing serine protease</fullName>
        <ecNumber evidence="7">3.4.21.-</ecNumber>
    </recommendedName>
</protein>
<dbReference type="InterPro" id="IPR022700">
    <property type="entry name" value="CLIP"/>
</dbReference>
<dbReference type="EMBL" id="NCKU01001935">
    <property type="protein sequence ID" value="RWS10867.1"/>
    <property type="molecule type" value="Genomic_DNA"/>
</dbReference>
<evidence type="ECO:0000256" key="3">
    <source>
        <dbReference type="ARBA" id="ARBA00022801"/>
    </source>
</evidence>
<accession>A0A443R6H2</accession>
<dbReference type="FunFam" id="2.40.10.10:FF:000003">
    <property type="entry name" value="Transmembrane serine protease 3"/>
    <property type="match status" value="1"/>
</dbReference>
<dbReference type="PROSITE" id="PS50240">
    <property type="entry name" value="TRYPSIN_DOM"/>
    <property type="match status" value="1"/>
</dbReference>
<dbReference type="GO" id="GO:0006508">
    <property type="term" value="P:proteolysis"/>
    <property type="evidence" value="ECO:0007669"/>
    <property type="project" value="UniProtKB-KW"/>
</dbReference>
<evidence type="ECO:0000259" key="11">
    <source>
        <dbReference type="PROSITE" id="PS51888"/>
    </source>
</evidence>
<keyword evidence="2" id="KW-0732">Signal</keyword>
<keyword evidence="1 7" id="KW-0645">Protease</keyword>
<dbReference type="PROSITE" id="PS00134">
    <property type="entry name" value="TRYPSIN_HIS"/>
    <property type="match status" value="1"/>
</dbReference>
<evidence type="ECO:0000256" key="6">
    <source>
        <dbReference type="ARBA" id="ARBA00024195"/>
    </source>
</evidence>
<evidence type="ECO:0000256" key="7">
    <source>
        <dbReference type="RuleBase" id="RU363034"/>
    </source>
</evidence>
<feature type="domain" description="Clip" evidence="11">
    <location>
        <begin position="45"/>
        <end position="91"/>
    </location>
</feature>
<evidence type="ECO:0000256" key="8">
    <source>
        <dbReference type="RuleBase" id="RU366078"/>
    </source>
</evidence>
<dbReference type="SMART" id="SM00020">
    <property type="entry name" value="Tryp_SPc"/>
    <property type="match status" value="1"/>
</dbReference>
<dbReference type="PROSITE" id="PS51888">
    <property type="entry name" value="CLIP"/>
    <property type="match status" value="1"/>
</dbReference>
<evidence type="ECO:0000256" key="2">
    <source>
        <dbReference type="ARBA" id="ARBA00022729"/>
    </source>
</evidence>
<dbReference type="InterPro" id="IPR018114">
    <property type="entry name" value="TRYPSIN_HIS"/>
</dbReference>
<evidence type="ECO:0000313" key="13">
    <source>
        <dbReference type="Proteomes" id="UP000285301"/>
    </source>
</evidence>
<dbReference type="PROSITE" id="PS00135">
    <property type="entry name" value="TRYPSIN_SER"/>
    <property type="match status" value="1"/>
</dbReference>
<dbReference type="InterPro" id="IPR009003">
    <property type="entry name" value="Peptidase_S1_PA"/>
</dbReference>
<evidence type="ECO:0000256" key="4">
    <source>
        <dbReference type="ARBA" id="ARBA00022825"/>
    </source>
</evidence>
<evidence type="ECO:0000256" key="5">
    <source>
        <dbReference type="ARBA" id="ARBA00023157"/>
    </source>
</evidence>
<keyword evidence="8" id="KW-0964">Secreted</keyword>
<dbReference type="SMART" id="SM00680">
    <property type="entry name" value="CLIP"/>
    <property type="match status" value="1"/>
</dbReference>
<dbReference type="Pfam" id="PF12032">
    <property type="entry name" value="CLIP"/>
    <property type="match status" value="1"/>
</dbReference>
<feature type="compositionally biased region" description="Pro residues" evidence="9">
    <location>
        <begin position="118"/>
        <end position="135"/>
    </location>
</feature>
<sequence length="425" mass="46892">MLQCTRLRYAFLVITFSLFVNCFRFPKRQIHFPTDGDARAVSGFKCFHPYFKKAGTCIPITECPGLKKVSNFQVLRKSICGFHGEEPKVCCPLDTNQVMTPIPPTKPSLKPPIVTKPQPEPPSPVTKPTSRPTPKPTTKEGEKFPKVCGLPNATDIRIVGGTVAEPGAWPWMAALFIEEGGIKSSQCGATLVSSNIVLTASHCIVDGSTKKEASSLTIRLGEHFIEQDSPDDAAEDVPVASVITHPEFNPSTYLNDIAILKLAKNVSIKLFCNHNSITSSTFDFFHKVTFTQRISPVCLPFHSEKLRHGKIEGLPATITGWGRISFNGPSSDVLQMATFQIVNQEDCRKAFEKWIKITRNYLCAGNKGSTKDSCQGDSGGPLVMVDKGRWYLMGIVSFGRRCATPGFPGVYTRITEYLDWIEKNV</sequence>
<comment type="domain">
    <text evidence="8">The clip domain consists of 35-55 residues which are 'knitted' together usually by 3 conserved disulfide bonds forming a clip-like compact structure.</text>
</comment>
<feature type="region of interest" description="Disordered" evidence="9">
    <location>
        <begin position="101"/>
        <end position="146"/>
    </location>
</feature>
<organism evidence="12 13">
    <name type="scientific">Dinothrombium tinctorium</name>
    <dbReference type="NCBI Taxonomy" id="1965070"/>
    <lineage>
        <taxon>Eukaryota</taxon>
        <taxon>Metazoa</taxon>
        <taxon>Ecdysozoa</taxon>
        <taxon>Arthropoda</taxon>
        <taxon>Chelicerata</taxon>
        <taxon>Arachnida</taxon>
        <taxon>Acari</taxon>
        <taxon>Acariformes</taxon>
        <taxon>Trombidiformes</taxon>
        <taxon>Prostigmata</taxon>
        <taxon>Anystina</taxon>
        <taxon>Parasitengona</taxon>
        <taxon>Trombidioidea</taxon>
        <taxon>Trombidiidae</taxon>
        <taxon>Dinothrombium</taxon>
    </lineage>
</organism>
<name>A0A443R6H2_9ACAR</name>
<dbReference type="STRING" id="1965070.A0A443R6H2"/>
<dbReference type="Gene3D" id="3.30.1640.30">
    <property type="match status" value="1"/>
</dbReference>
<gene>
    <name evidence="12" type="ORF">B4U79_13350</name>
</gene>
<comment type="caution">
    <text evidence="12">The sequence shown here is derived from an EMBL/GenBank/DDBJ whole genome shotgun (WGS) entry which is preliminary data.</text>
</comment>
<reference evidence="12 13" key="1">
    <citation type="journal article" date="2018" name="Gigascience">
        <title>Genomes of trombidid mites reveal novel predicted allergens and laterally-transferred genes associated with secondary metabolism.</title>
        <authorList>
            <person name="Dong X."/>
            <person name="Chaisiri K."/>
            <person name="Xia D."/>
            <person name="Armstrong S.D."/>
            <person name="Fang Y."/>
            <person name="Donnelly M.J."/>
            <person name="Kadowaki T."/>
            <person name="McGarry J.W."/>
            <person name="Darby A.C."/>
            <person name="Makepeace B.L."/>
        </authorList>
    </citation>
    <scope>NUCLEOTIDE SEQUENCE [LARGE SCALE GENOMIC DNA]</scope>
    <source>
        <strain evidence="12">UoL-WK</strain>
    </source>
</reference>
<dbReference type="Proteomes" id="UP000285301">
    <property type="component" value="Unassembled WGS sequence"/>
</dbReference>
<dbReference type="InterPro" id="IPR033116">
    <property type="entry name" value="TRYPSIN_SER"/>
</dbReference>
<evidence type="ECO:0000256" key="9">
    <source>
        <dbReference type="SAM" id="MobiDB-lite"/>
    </source>
</evidence>
<keyword evidence="5" id="KW-1015">Disulfide bond</keyword>
<dbReference type="GO" id="GO:0004252">
    <property type="term" value="F:serine-type endopeptidase activity"/>
    <property type="evidence" value="ECO:0007669"/>
    <property type="project" value="UniProtKB-UniRule"/>
</dbReference>
<keyword evidence="13" id="KW-1185">Reference proteome</keyword>
<dbReference type="OrthoDB" id="425190at2759"/>
<evidence type="ECO:0000313" key="12">
    <source>
        <dbReference type="EMBL" id="RWS10867.1"/>
    </source>
</evidence>
<dbReference type="PANTHER" id="PTHR24252:SF7">
    <property type="entry name" value="HYALIN"/>
    <property type="match status" value="1"/>
</dbReference>
<feature type="compositionally biased region" description="Pro residues" evidence="9">
    <location>
        <begin position="101"/>
        <end position="110"/>
    </location>
</feature>
<comment type="subcellular location">
    <subcellularLocation>
        <location evidence="8">Secreted</location>
    </subcellularLocation>
</comment>
<dbReference type="PRINTS" id="PR00722">
    <property type="entry name" value="CHYMOTRYPSIN"/>
</dbReference>
<dbReference type="SUPFAM" id="SSF50494">
    <property type="entry name" value="Trypsin-like serine proteases"/>
    <property type="match status" value="1"/>
</dbReference>
<keyword evidence="3 7" id="KW-0378">Hydrolase</keyword>
<keyword evidence="4 7" id="KW-0720">Serine protease</keyword>
<dbReference type="Gene3D" id="2.40.10.10">
    <property type="entry name" value="Trypsin-like serine proteases"/>
    <property type="match status" value="1"/>
</dbReference>
<evidence type="ECO:0000256" key="1">
    <source>
        <dbReference type="ARBA" id="ARBA00022670"/>
    </source>
</evidence>
<evidence type="ECO:0000259" key="10">
    <source>
        <dbReference type="PROSITE" id="PS50240"/>
    </source>
</evidence>
<feature type="domain" description="Peptidase S1" evidence="10">
    <location>
        <begin position="158"/>
        <end position="425"/>
    </location>
</feature>
<proteinExistence type="inferred from homology"/>